<proteinExistence type="predicted"/>
<keyword evidence="3" id="KW-1185">Reference proteome</keyword>
<name>A0A834K9H9_VESVU</name>
<evidence type="ECO:0000256" key="1">
    <source>
        <dbReference type="SAM" id="MobiDB-lite"/>
    </source>
</evidence>
<dbReference type="AlphaFoldDB" id="A0A834K9H9"/>
<evidence type="ECO:0000313" key="3">
    <source>
        <dbReference type="Proteomes" id="UP000614350"/>
    </source>
</evidence>
<sequence>MSVFKPHASFTLEQRFVKESQMTSAITKRSMKSEYVEVEFLAISKWQAFPKQIESFKKRRRPYCVGKEDPVLAALGSTFGILGAAGIGPRSCRSWRSPCGADDDTSGGGGGGSSGGDVSDSSGGGRTARSRYDPAERAPISGRAQRVVEPTLSRALCPVLVGISGALTGPRRPSPLPPRIA</sequence>
<dbReference type="Proteomes" id="UP000614350">
    <property type="component" value="Unassembled WGS sequence"/>
</dbReference>
<accession>A0A834K9H9</accession>
<reference evidence="2" key="1">
    <citation type="journal article" date="2020" name="G3 (Bethesda)">
        <title>High-Quality Assemblies for Three Invasive Social Wasps from the &lt;i&gt;Vespula&lt;/i&gt; Genus.</title>
        <authorList>
            <person name="Harrop T.W.R."/>
            <person name="Guhlin J."/>
            <person name="McLaughlin G.M."/>
            <person name="Permina E."/>
            <person name="Stockwell P."/>
            <person name="Gilligan J."/>
            <person name="Le Lec M.F."/>
            <person name="Gruber M.A.M."/>
            <person name="Quinn O."/>
            <person name="Lovegrove M."/>
            <person name="Duncan E.J."/>
            <person name="Remnant E.J."/>
            <person name="Van Eeckhoven J."/>
            <person name="Graham B."/>
            <person name="Knapp R.A."/>
            <person name="Langford K.W."/>
            <person name="Kronenberg Z."/>
            <person name="Press M.O."/>
            <person name="Eacker S.M."/>
            <person name="Wilson-Rankin E.E."/>
            <person name="Purcell J."/>
            <person name="Lester P.J."/>
            <person name="Dearden P.K."/>
        </authorList>
    </citation>
    <scope>NUCLEOTIDE SEQUENCE</scope>
    <source>
        <strain evidence="2">Marl-1</strain>
    </source>
</reference>
<gene>
    <name evidence="2" type="ORF">HZH66_004888</name>
</gene>
<feature type="region of interest" description="Disordered" evidence="1">
    <location>
        <begin position="94"/>
        <end position="145"/>
    </location>
</feature>
<dbReference type="EMBL" id="JACSEA010000004">
    <property type="protein sequence ID" value="KAF7402621.1"/>
    <property type="molecule type" value="Genomic_DNA"/>
</dbReference>
<comment type="caution">
    <text evidence="2">The sequence shown here is derived from an EMBL/GenBank/DDBJ whole genome shotgun (WGS) entry which is preliminary data.</text>
</comment>
<feature type="compositionally biased region" description="Gly residues" evidence="1">
    <location>
        <begin position="106"/>
        <end position="115"/>
    </location>
</feature>
<organism evidence="2 3">
    <name type="scientific">Vespula vulgaris</name>
    <name type="common">Yellow jacket</name>
    <name type="synonym">Wasp</name>
    <dbReference type="NCBI Taxonomy" id="7454"/>
    <lineage>
        <taxon>Eukaryota</taxon>
        <taxon>Metazoa</taxon>
        <taxon>Ecdysozoa</taxon>
        <taxon>Arthropoda</taxon>
        <taxon>Hexapoda</taxon>
        <taxon>Insecta</taxon>
        <taxon>Pterygota</taxon>
        <taxon>Neoptera</taxon>
        <taxon>Endopterygota</taxon>
        <taxon>Hymenoptera</taxon>
        <taxon>Apocrita</taxon>
        <taxon>Aculeata</taxon>
        <taxon>Vespoidea</taxon>
        <taxon>Vespidae</taxon>
        <taxon>Vespinae</taxon>
        <taxon>Vespula</taxon>
    </lineage>
</organism>
<protein>
    <submittedName>
        <fullName evidence="2">Uncharacterized protein</fullName>
    </submittedName>
</protein>
<evidence type="ECO:0000313" key="2">
    <source>
        <dbReference type="EMBL" id="KAF7402621.1"/>
    </source>
</evidence>